<dbReference type="PROSITE" id="PS51222">
    <property type="entry name" value="DCD"/>
    <property type="match status" value="1"/>
</dbReference>
<dbReference type="PANTHER" id="PTHR46444:SF3">
    <property type="entry name" value="DCD (DEVELOPMENT AND CELL DEATH) DOMAIN PROTEIN"/>
    <property type="match status" value="1"/>
</dbReference>
<gene>
    <name evidence="3" type="ORF">MERR_LOCUS22354</name>
</gene>
<feature type="region of interest" description="Disordered" evidence="1">
    <location>
        <begin position="1"/>
        <end position="29"/>
    </location>
</feature>
<proteinExistence type="predicted"/>
<feature type="compositionally biased region" description="Polar residues" evidence="1">
    <location>
        <begin position="379"/>
        <end position="395"/>
    </location>
</feature>
<feature type="region of interest" description="Disordered" evidence="1">
    <location>
        <begin position="325"/>
        <end position="400"/>
    </location>
</feature>
<protein>
    <recommendedName>
        <fullName evidence="2">DCD domain-containing protein</fullName>
    </recommendedName>
</protein>
<feature type="domain" description="DCD" evidence="2">
    <location>
        <begin position="64"/>
        <end position="190"/>
    </location>
</feature>
<dbReference type="InterPro" id="IPR013989">
    <property type="entry name" value="Dev_and_cell_death_domain"/>
</dbReference>
<accession>A0A6D2J0Z2</accession>
<organism evidence="3 4">
    <name type="scientific">Microthlaspi erraticum</name>
    <dbReference type="NCBI Taxonomy" id="1685480"/>
    <lineage>
        <taxon>Eukaryota</taxon>
        <taxon>Viridiplantae</taxon>
        <taxon>Streptophyta</taxon>
        <taxon>Embryophyta</taxon>
        <taxon>Tracheophyta</taxon>
        <taxon>Spermatophyta</taxon>
        <taxon>Magnoliopsida</taxon>
        <taxon>eudicotyledons</taxon>
        <taxon>Gunneridae</taxon>
        <taxon>Pentapetalae</taxon>
        <taxon>rosids</taxon>
        <taxon>malvids</taxon>
        <taxon>Brassicales</taxon>
        <taxon>Brassicaceae</taxon>
        <taxon>Coluteocarpeae</taxon>
        <taxon>Microthlaspi</taxon>
    </lineage>
</organism>
<comment type="caution">
    <text evidence="3">The sequence shown here is derived from an EMBL/GenBank/DDBJ whole genome shotgun (WGS) entry which is preliminary data.</text>
</comment>
<dbReference type="PANTHER" id="PTHR46444">
    <property type="entry name" value="DCD (DEVELOPMENT AND CELL DEATH) DOMAIN PROTEIN-RELATED"/>
    <property type="match status" value="1"/>
</dbReference>
<evidence type="ECO:0000313" key="4">
    <source>
        <dbReference type="Proteomes" id="UP000467841"/>
    </source>
</evidence>
<evidence type="ECO:0000313" key="3">
    <source>
        <dbReference type="EMBL" id="CAA7035119.1"/>
    </source>
</evidence>
<feature type="compositionally biased region" description="Polar residues" evidence="1">
    <location>
        <begin position="350"/>
        <end position="372"/>
    </location>
</feature>
<evidence type="ECO:0000259" key="2">
    <source>
        <dbReference type="PROSITE" id="PS51222"/>
    </source>
</evidence>
<name>A0A6D2J0Z2_9BRAS</name>
<keyword evidence="4" id="KW-1185">Reference proteome</keyword>
<feature type="compositionally biased region" description="Polar residues" evidence="1">
    <location>
        <begin position="15"/>
        <end position="29"/>
    </location>
</feature>
<dbReference type="AlphaFoldDB" id="A0A6D2J0Z2"/>
<dbReference type="Proteomes" id="UP000467841">
    <property type="component" value="Unassembled WGS sequence"/>
</dbReference>
<dbReference type="OrthoDB" id="1920894at2759"/>
<sequence>MAEAMETEMDFSDGEQANPNGHVSVPQYSTPPAYNRTGLSALHGYGNSATIGLGNGIERRLDHEQLPGYIFICNGRTKADCYRYRVFGIPKAGRNVVESIKPGMKLFLYDFEKRLLYGVYEATIGGKLDIEPEAFERKYPAQVGFRIVKNCYPLPENTFKSALYENYKGGKFKQELAPHQVMHLLSLFRPFTAPELDALPHRFASRASAPRALSFEERFIAATQLRNASSVLDPLSARHAEPRLGSLMPHQSVPRTPLLQHTYSRQDEYATPVREALSLSSLNQQPYFPTDIRQQRSLGDSSRSIQDPQLKYLTILSNIRRYGTDPEFSGSENEYHPATPSEKDKFASPYSDNSYYPSTLSRNEQPSASAANGNVYRSELSTSAAQKEGEASQQHEIPAGTYYHPEVSSTVPNTTMSMQSDMQAASVAQSQTEIAGYPTQAHGEAPQPAAGAVGYSHQPQSVAVSDTAHPQPVSVEESKQPHPGTASYSEQQYYAAMGYSTQLYAGATGYTQQPPENGYGQQHHAAATGYPQQLSEFGYGQQHYAAATAYPQQPYAAAAVYPQQPNAATTAYPQQPNGEATAYLQQPNGAATLYPQQPNGAATAYLQQPNGAATLYPQQPNGAATAYLQQPNGAATAYLQQPNGAATAYPQQPSAGATAYPQQPNAGATAYAQQPYAQGVGYATQPHAQAVGYTPQYHAQAGVYTQQAVMQGSIPAPPGTTDWNAATGDWNAQRTLLTLVIWATCVYW</sequence>
<reference evidence="3" key="1">
    <citation type="submission" date="2020-01" db="EMBL/GenBank/DDBJ databases">
        <authorList>
            <person name="Mishra B."/>
        </authorList>
    </citation>
    <scope>NUCLEOTIDE SEQUENCE [LARGE SCALE GENOMIC DNA]</scope>
</reference>
<feature type="region of interest" description="Disordered" evidence="1">
    <location>
        <begin position="439"/>
        <end position="487"/>
    </location>
</feature>
<dbReference type="Pfam" id="PF10539">
    <property type="entry name" value="Dev_Cell_Death"/>
    <property type="match status" value="1"/>
</dbReference>
<feature type="compositionally biased region" description="Acidic residues" evidence="1">
    <location>
        <begin position="1"/>
        <end position="13"/>
    </location>
</feature>
<dbReference type="EMBL" id="CACVBM020001151">
    <property type="protein sequence ID" value="CAA7035119.1"/>
    <property type="molecule type" value="Genomic_DNA"/>
</dbReference>
<dbReference type="SMART" id="SM00767">
    <property type="entry name" value="DCD"/>
    <property type="match status" value="1"/>
</dbReference>
<evidence type="ECO:0000256" key="1">
    <source>
        <dbReference type="SAM" id="MobiDB-lite"/>
    </source>
</evidence>